<dbReference type="PRINTS" id="PR00070">
    <property type="entry name" value="DHFR"/>
</dbReference>
<dbReference type="Proteomes" id="UP000064920">
    <property type="component" value="Chromosome"/>
</dbReference>
<keyword evidence="11" id="KW-1185">Reference proteome</keyword>
<dbReference type="OrthoDB" id="9804315at2"/>
<dbReference type="SUPFAM" id="SSF53597">
    <property type="entry name" value="Dihydrofolate reductase-like"/>
    <property type="match status" value="1"/>
</dbReference>
<evidence type="ECO:0000256" key="8">
    <source>
        <dbReference type="PIRNR" id="PIRNR000194"/>
    </source>
</evidence>
<dbReference type="PIRSF" id="PIRSF000194">
    <property type="entry name" value="DHFR"/>
    <property type="match status" value="1"/>
</dbReference>
<evidence type="ECO:0000256" key="2">
    <source>
        <dbReference type="ARBA" id="ARBA00009539"/>
    </source>
</evidence>
<dbReference type="GO" id="GO:0004146">
    <property type="term" value="F:dihydrofolate reductase activity"/>
    <property type="evidence" value="ECO:0007669"/>
    <property type="project" value="UniProtKB-EC"/>
</dbReference>
<keyword evidence="6 8" id="KW-0560">Oxidoreductase</keyword>
<dbReference type="PATRIC" id="fig|1397108.4.peg.2588"/>
<evidence type="ECO:0000256" key="7">
    <source>
        <dbReference type="ARBA" id="ARBA00025067"/>
    </source>
</evidence>
<protein>
    <recommendedName>
        <fullName evidence="3 8">Dihydrofolate reductase</fullName>
        <ecNumber evidence="3 8">1.5.1.3</ecNumber>
    </recommendedName>
</protein>
<dbReference type="InterPro" id="IPR017925">
    <property type="entry name" value="DHFR_CS"/>
</dbReference>
<evidence type="ECO:0000256" key="5">
    <source>
        <dbReference type="ARBA" id="ARBA00022857"/>
    </source>
</evidence>
<dbReference type="GO" id="GO:0046654">
    <property type="term" value="P:tetrahydrofolate biosynthetic process"/>
    <property type="evidence" value="ECO:0007669"/>
    <property type="project" value="UniProtKB-UniPathway"/>
</dbReference>
<dbReference type="UniPathway" id="UPA00077">
    <property type="reaction ID" value="UER00158"/>
</dbReference>
<evidence type="ECO:0000256" key="3">
    <source>
        <dbReference type="ARBA" id="ARBA00012856"/>
    </source>
</evidence>
<evidence type="ECO:0000313" key="11">
    <source>
        <dbReference type="Proteomes" id="UP000064920"/>
    </source>
</evidence>
<comment type="function">
    <text evidence="7 8">Key enzyme in folate metabolism. Catalyzes an essential reaction for de novo glycine and purine synthesis, and for DNA precursor synthesis.</text>
</comment>
<dbReference type="Gene3D" id="3.40.430.10">
    <property type="entry name" value="Dihydrofolate Reductase, subunit A"/>
    <property type="match status" value="1"/>
</dbReference>
<dbReference type="EC" id="1.5.1.3" evidence="3 8"/>
<dbReference type="GO" id="GO:0006730">
    <property type="term" value="P:one-carbon metabolic process"/>
    <property type="evidence" value="ECO:0007669"/>
    <property type="project" value="UniProtKB-KW"/>
</dbReference>
<dbReference type="EMBL" id="CP012023">
    <property type="protein sequence ID" value="ALI56480.1"/>
    <property type="molecule type" value="Genomic_DNA"/>
</dbReference>
<dbReference type="InterPro" id="IPR012259">
    <property type="entry name" value="DHFR"/>
</dbReference>
<comment type="pathway">
    <text evidence="1 8">Cofactor biosynthesis; tetrahydrofolate biosynthesis; 5,6,7,8-tetrahydrofolate from 7,8-dihydrofolate: step 1/1.</text>
</comment>
<evidence type="ECO:0000256" key="1">
    <source>
        <dbReference type="ARBA" id="ARBA00004903"/>
    </source>
</evidence>
<keyword evidence="4 8" id="KW-0554">One-carbon metabolism</keyword>
<gene>
    <name evidence="10" type="ORF">IMCC12053_2533</name>
</gene>
<dbReference type="GO" id="GO:0046452">
    <property type="term" value="P:dihydrofolate metabolic process"/>
    <property type="evidence" value="ECO:0007669"/>
    <property type="project" value="TreeGrafter"/>
</dbReference>
<dbReference type="Pfam" id="PF00186">
    <property type="entry name" value="DHFR_1"/>
    <property type="match status" value="1"/>
</dbReference>
<proteinExistence type="inferred from homology"/>
<keyword evidence="5 8" id="KW-0521">NADP</keyword>
<dbReference type="KEGG" id="cmar:IMCC12053_2533"/>
<dbReference type="STRING" id="1397108.IMCC12053_2533"/>
<reference evidence="10 11" key="1">
    <citation type="submission" date="2015-05" db="EMBL/GenBank/DDBJ databases">
        <authorList>
            <person name="Wang D.B."/>
            <person name="Wang M."/>
        </authorList>
    </citation>
    <scope>NUCLEOTIDE SEQUENCE [LARGE SCALE GENOMIC DNA]</scope>
    <source>
        <strain evidence="10 11">IMCC 12053</strain>
    </source>
</reference>
<evidence type="ECO:0000313" key="10">
    <source>
        <dbReference type="EMBL" id="ALI56480.1"/>
    </source>
</evidence>
<name>A0A0P0A6Z3_9RHOB</name>
<evidence type="ECO:0000256" key="9">
    <source>
        <dbReference type="RuleBase" id="RU004474"/>
    </source>
</evidence>
<dbReference type="GO" id="GO:0046655">
    <property type="term" value="P:folic acid metabolic process"/>
    <property type="evidence" value="ECO:0007669"/>
    <property type="project" value="TreeGrafter"/>
</dbReference>
<dbReference type="PANTHER" id="PTHR48069">
    <property type="entry name" value="DIHYDROFOLATE REDUCTASE"/>
    <property type="match status" value="1"/>
</dbReference>
<dbReference type="PANTHER" id="PTHR48069:SF3">
    <property type="entry name" value="DIHYDROFOLATE REDUCTASE"/>
    <property type="match status" value="1"/>
</dbReference>
<dbReference type="GO" id="GO:0050661">
    <property type="term" value="F:NADP binding"/>
    <property type="evidence" value="ECO:0007669"/>
    <property type="project" value="InterPro"/>
</dbReference>
<dbReference type="PROSITE" id="PS51330">
    <property type="entry name" value="DHFR_2"/>
    <property type="match status" value="1"/>
</dbReference>
<organism evidence="10 11">
    <name type="scientific">Celeribacter marinus</name>
    <dbReference type="NCBI Taxonomy" id="1397108"/>
    <lineage>
        <taxon>Bacteria</taxon>
        <taxon>Pseudomonadati</taxon>
        <taxon>Pseudomonadota</taxon>
        <taxon>Alphaproteobacteria</taxon>
        <taxon>Rhodobacterales</taxon>
        <taxon>Roseobacteraceae</taxon>
        <taxon>Celeribacter</taxon>
    </lineage>
</organism>
<comment type="catalytic activity">
    <reaction evidence="8">
        <text>(6S)-5,6,7,8-tetrahydrofolate + NADP(+) = 7,8-dihydrofolate + NADPH + H(+)</text>
        <dbReference type="Rhea" id="RHEA:15009"/>
        <dbReference type="ChEBI" id="CHEBI:15378"/>
        <dbReference type="ChEBI" id="CHEBI:57451"/>
        <dbReference type="ChEBI" id="CHEBI:57453"/>
        <dbReference type="ChEBI" id="CHEBI:57783"/>
        <dbReference type="ChEBI" id="CHEBI:58349"/>
        <dbReference type="EC" id="1.5.1.3"/>
    </reaction>
</comment>
<evidence type="ECO:0000256" key="4">
    <source>
        <dbReference type="ARBA" id="ARBA00022563"/>
    </source>
</evidence>
<dbReference type="InterPro" id="IPR001796">
    <property type="entry name" value="DHFR_dom"/>
</dbReference>
<comment type="similarity">
    <text evidence="2 8 9">Belongs to the dihydrofolate reductase family.</text>
</comment>
<evidence type="ECO:0000256" key="6">
    <source>
        <dbReference type="ARBA" id="ARBA00023002"/>
    </source>
</evidence>
<dbReference type="CDD" id="cd00209">
    <property type="entry name" value="DHFR"/>
    <property type="match status" value="1"/>
</dbReference>
<accession>A0A0P0A6Z3</accession>
<dbReference type="InterPro" id="IPR024072">
    <property type="entry name" value="DHFR-like_dom_sf"/>
</dbReference>
<dbReference type="AlphaFoldDB" id="A0A0P0A6Z3"/>
<sequence length="161" mass="17667">MISLIVARDRNGAIGKGNDIPWHAPEDLKFFMRETMGGAVIMGRNTWDSLPAAVRPLKNRLNIVVSSKGVDHEHVFATLDAAIAFAKSQGRARIYGMGGAGIYAAMMPMADRLLITEVDLEVDDADTWFAQIDEAEWREVARITLGGAGPRCEVVERLRVS</sequence>
<dbReference type="RefSeq" id="WP_062219490.1">
    <property type="nucleotide sequence ID" value="NZ_CP012023.1"/>
</dbReference>
<dbReference type="PROSITE" id="PS00075">
    <property type="entry name" value="DHFR_1"/>
    <property type="match status" value="1"/>
</dbReference>